<dbReference type="PIRSF" id="PIRSF500134">
    <property type="entry name" value="UDPglc_DH_bac"/>
    <property type="match status" value="1"/>
</dbReference>
<evidence type="ECO:0000256" key="9">
    <source>
        <dbReference type="PIRSR" id="PIRSR500134-2"/>
    </source>
</evidence>
<dbReference type="Pfam" id="PF03720">
    <property type="entry name" value="UDPG_MGDP_dh_C"/>
    <property type="match status" value="1"/>
</dbReference>
<keyword evidence="4 7" id="KW-0560">Oxidoreductase</keyword>
<dbReference type="PANTHER" id="PTHR43750">
    <property type="entry name" value="UDP-GLUCOSE 6-DEHYDROGENASE TUAD"/>
    <property type="match status" value="1"/>
</dbReference>
<dbReference type="InterPro" id="IPR036291">
    <property type="entry name" value="NAD(P)-bd_dom_sf"/>
</dbReference>
<evidence type="ECO:0000256" key="2">
    <source>
        <dbReference type="ARBA" id="ARBA00006601"/>
    </source>
</evidence>
<dbReference type="PIRSF" id="PIRSF000124">
    <property type="entry name" value="UDPglc_GDPman_dh"/>
    <property type="match status" value="1"/>
</dbReference>
<dbReference type="InterPro" id="IPR014026">
    <property type="entry name" value="UDP-Glc/GDP-Man_DH_dimer"/>
</dbReference>
<dbReference type="Gene3D" id="3.40.50.720">
    <property type="entry name" value="NAD(P)-binding Rossmann-like Domain"/>
    <property type="match status" value="2"/>
</dbReference>
<feature type="binding site" evidence="10">
    <location>
        <position position="30"/>
    </location>
    <ligand>
        <name>NAD(+)</name>
        <dbReference type="ChEBI" id="CHEBI:57540"/>
    </ligand>
</feature>
<dbReference type="Proteomes" id="UP001178662">
    <property type="component" value="Chromosome"/>
</dbReference>
<dbReference type="InterPro" id="IPR014027">
    <property type="entry name" value="UDP-Glc/GDP-Man_DH_C"/>
</dbReference>
<dbReference type="GO" id="GO:0000271">
    <property type="term" value="P:polysaccharide biosynthetic process"/>
    <property type="evidence" value="ECO:0007669"/>
    <property type="project" value="InterPro"/>
</dbReference>
<evidence type="ECO:0000256" key="5">
    <source>
        <dbReference type="ARBA" id="ARBA00023027"/>
    </source>
</evidence>
<accession>A0AA95EWV8</accession>
<dbReference type="Gene3D" id="1.20.5.100">
    <property type="entry name" value="Cytochrome c1, transmembrane anchor, C-terminal"/>
    <property type="match status" value="1"/>
</dbReference>
<feature type="binding site" evidence="10">
    <location>
        <position position="280"/>
    </location>
    <ligand>
        <name>NAD(+)</name>
        <dbReference type="ChEBI" id="CHEBI:57540"/>
    </ligand>
</feature>
<evidence type="ECO:0000256" key="10">
    <source>
        <dbReference type="PIRSR" id="PIRSR500134-3"/>
    </source>
</evidence>
<name>A0AA95EWV8_9BACL</name>
<dbReference type="InterPro" id="IPR017476">
    <property type="entry name" value="UDP-Glc/GDP-Man"/>
</dbReference>
<dbReference type="GO" id="GO:0003979">
    <property type="term" value="F:UDP-glucose 6-dehydrogenase activity"/>
    <property type="evidence" value="ECO:0007669"/>
    <property type="project" value="UniProtKB-EC"/>
</dbReference>
<proteinExistence type="inferred from homology"/>
<dbReference type="PANTHER" id="PTHR43750:SF3">
    <property type="entry name" value="UDP-GLUCOSE 6-DEHYDROGENASE TUAD"/>
    <property type="match status" value="1"/>
</dbReference>
<dbReference type="InterPro" id="IPR001732">
    <property type="entry name" value="UDP-Glc/GDP-Man_DH_N"/>
</dbReference>
<gene>
    <name evidence="12" type="ORF">P0Y55_02260</name>
</gene>
<sequence length="461" mass="50750">MKVTVIGTGYVGLATGISLAYLGHQVSCVDIAWDKIMGLREGKLPIYEPGLDDLFMQARANLLFTTSYIEAIEQSEVVFITVGTPANVDGSPNLTYLFAAVDEVLTCIRAVNQPIILVNKSTVPVGTADLIAERVAESGLSDYITIASNPEFLSQGNVVSDTLYPERIVIGGNDHAWRVLSQLYEAIELQRFDAPDRTPRTHEKQVIPILCVDTRSAELAKYAANAFLAMKISFINEIANVCDRVGADVSLVASVIGKDPRIGASFLRAGIGYGGSCFPKDTKALQYIADTSGYEFKLLSAVIEVNNEQKYRVIEILRQQFDSLYGRKVAILGLTFKPGTDDLREAPSIPIVHSLLSSGCEVYVHDPIALDKARELLPATVNFMAHWSDALRDADAAILLTEWPEYVTIRADDILALMNYPLFIDGRNVMDSKEWNGIQYRGVGLRQSEHKRINSNILQSK</sequence>
<dbReference type="Pfam" id="PF03721">
    <property type="entry name" value="UDPG_MGDP_dh_N"/>
    <property type="match status" value="1"/>
</dbReference>
<evidence type="ECO:0000256" key="7">
    <source>
        <dbReference type="PIRNR" id="PIRNR000124"/>
    </source>
</evidence>
<evidence type="ECO:0000259" key="11">
    <source>
        <dbReference type="SMART" id="SM00984"/>
    </source>
</evidence>
<feature type="binding site" evidence="9">
    <location>
        <position position="337"/>
    </location>
    <ligand>
        <name>substrate</name>
    </ligand>
</feature>
<feature type="domain" description="UDP-glucose/GDP-mannose dehydrogenase C-terminal" evidence="11">
    <location>
        <begin position="330"/>
        <end position="432"/>
    </location>
</feature>
<dbReference type="EMBL" id="CP119317">
    <property type="protein sequence ID" value="WEK54928.1"/>
    <property type="molecule type" value="Genomic_DNA"/>
</dbReference>
<evidence type="ECO:0000313" key="13">
    <source>
        <dbReference type="Proteomes" id="UP001178662"/>
    </source>
</evidence>
<dbReference type="SMART" id="SM00984">
    <property type="entry name" value="UDPG_MGDP_dh_C"/>
    <property type="match status" value="1"/>
</dbReference>
<dbReference type="SUPFAM" id="SSF51735">
    <property type="entry name" value="NAD(P)-binding Rossmann-fold domains"/>
    <property type="match status" value="1"/>
</dbReference>
<dbReference type="InterPro" id="IPR028357">
    <property type="entry name" value="UDPglc_DH_bac"/>
</dbReference>
<dbReference type="SUPFAM" id="SSF52413">
    <property type="entry name" value="UDP-glucose/GDP-mannose dehydrogenase C-terminal domain"/>
    <property type="match status" value="1"/>
</dbReference>
<dbReference type="InterPro" id="IPR036220">
    <property type="entry name" value="UDP-Glc/GDP-Man_DH_C_sf"/>
</dbReference>
<comment type="similarity">
    <text evidence="2 7">Belongs to the UDP-glucose/GDP-mannose dehydrogenase family.</text>
</comment>
<dbReference type="InterPro" id="IPR008927">
    <property type="entry name" value="6-PGluconate_DH-like_C_sf"/>
</dbReference>
<evidence type="ECO:0000256" key="8">
    <source>
        <dbReference type="PIRSR" id="PIRSR500134-1"/>
    </source>
</evidence>
<keyword evidence="13" id="KW-1185">Reference proteome</keyword>
<dbReference type="AlphaFoldDB" id="A0AA95EWV8"/>
<evidence type="ECO:0000256" key="3">
    <source>
        <dbReference type="ARBA" id="ARBA00012954"/>
    </source>
</evidence>
<evidence type="ECO:0000256" key="6">
    <source>
        <dbReference type="ARBA" id="ARBA00047473"/>
    </source>
</evidence>
<protein>
    <recommendedName>
        <fullName evidence="3 7">UDP-glucose 6-dehydrogenase</fullName>
        <ecNumber evidence="3 7">1.1.1.22</ecNumber>
    </recommendedName>
</protein>
<reference evidence="12" key="1">
    <citation type="submission" date="2023-03" db="EMBL/GenBank/DDBJ databases">
        <title>Andean soil-derived lignocellulolytic bacterial consortium as a source of novel taxa and putative plastic-active enzymes.</title>
        <authorList>
            <person name="Diaz-Garcia L."/>
            <person name="Chuvochina M."/>
            <person name="Feuerriegel G."/>
            <person name="Bunk B."/>
            <person name="Sproer C."/>
            <person name="Streit W.R."/>
            <person name="Rodriguez L.M."/>
            <person name="Overmann J."/>
            <person name="Jimenez D.J."/>
        </authorList>
    </citation>
    <scope>NUCLEOTIDE SEQUENCE</scope>
    <source>
        <strain evidence="12">MAG 2441</strain>
    </source>
</reference>
<feature type="binding site" evidence="10">
    <location>
        <position position="122"/>
    </location>
    <ligand>
        <name>NAD(+)</name>
        <dbReference type="ChEBI" id="CHEBI:57540"/>
    </ligand>
</feature>
<feature type="binding site" evidence="9">
    <location>
        <position position="221"/>
    </location>
    <ligand>
        <name>substrate</name>
    </ligand>
</feature>
<feature type="binding site" evidence="10">
    <location>
        <position position="344"/>
    </location>
    <ligand>
        <name>NAD(+)</name>
        <dbReference type="ChEBI" id="CHEBI:57540"/>
    </ligand>
</feature>
<feature type="binding site" evidence="9">
    <location>
        <begin position="266"/>
        <end position="270"/>
    </location>
    <ligand>
        <name>substrate</name>
    </ligand>
</feature>
<comment type="catalytic activity">
    <reaction evidence="6 7">
        <text>UDP-alpha-D-glucose + 2 NAD(+) + H2O = UDP-alpha-D-glucuronate + 2 NADH + 3 H(+)</text>
        <dbReference type="Rhea" id="RHEA:23596"/>
        <dbReference type="ChEBI" id="CHEBI:15377"/>
        <dbReference type="ChEBI" id="CHEBI:15378"/>
        <dbReference type="ChEBI" id="CHEBI:57540"/>
        <dbReference type="ChEBI" id="CHEBI:57945"/>
        <dbReference type="ChEBI" id="CHEBI:58052"/>
        <dbReference type="ChEBI" id="CHEBI:58885"/>
        <dbReference type="EC" id="1.1.1.22"/>
    </reaction>
</comment>
<evidence type="ECO:0000256" key="4">
    <source>
        <dbReference type="ARBA" id="ARBA00023002"/>
    </source>
</evidence>
<keyword evidence="5 7" id="KW-0520">NAD</keyword>
<evidence type="ECO:0000313" key="12">
    <source>
        <dbReference type="EMBL" id="WEK54928.1"/>
    </source>
</evidence>
<organism evidence="12 13">
    <name type="scientific">Candidatus Cohnella colombiensis</name>
    <dbReference type="NCBI Taxonomy" id="3121368"/>
    <lineage>
        <taxon>Bacteria</taxon>
        <taxon>Bacillati</taxon>
        <taxon>Bacillota</taxon>
        <taxon>Bacilli</taxon>
        <taxon>Bacillales</taxon>
        <taxon>Paenibacillaceae</taxon>
        <taxon>Cohnella</taxon>
    </lineage>
</organism>
<dbReference type="NCBIfam" id="TIGR03026">
    <property type="entry name" value="NDP-sugDHase"/>
    <property type="match status" value="1"/>
</dbReference>
<dbReference type="EC" id="1.1.1.22" evidence="3 7"/>
<evidence type="ECO:0000256" key="1">
    <source>
        <dbReference type="ARBA" id="ARBA00004701"/>
    </source>
</evidence>
<feature type="binding site" evidence="9">
    <location>
        <position position="274"/>
    </location>
    <ligand>
        <name>substrate</name>
    </ligand>
</feature>
<feature type="binding site" evidence="10">
    <location>
        <position position="35"/>
    </location>
    <ligand>
        <name>NAD(+)</name>
        <dbReference type="ChEBI" id="CHEBI:57540"/>
    </ligand>
</feature>
<dbReference type="Pfam" id="PF00984">
    <property type="entry name" value="UDPG_MGDP_dh"/>
    <property type="match status" value="1"/>
</dbReference>
<feature type="active site" description="Nucleophile" evidence="8">
    <location>
        <position position="277"/>
    </location>
</feature>
<dbReference type="SUPFAM" id="SSF48179">
    <property type="entry name" value="6-phosphogluconate dehydrogenase C-terminal domain-like"/>
    <property type="match status" value="1"/>
</dbReference>
<comment type="pathway">
    <text evidence="1">Nucleotide-sugar biosynthesis; UDP-alpha-D-glucuronate biosynthesis; UDP-alpha-D-glucuronate from UDP-alpha-D-glucose: step 1/1.</text>
</comment>
<dbReference type="GO" id="GO:0051287">
    <property type="term" value="F:NAD binding"/>
    <property type="evidence" value="ECO:0007669"/>
    <property type="project" value="InterPro"/>
</dbReference>
<feature type="binding site" evidence="10">
    <location>
        <position position="84"/>
    </location>
    <ligand>
        <name>NAD(+)</name>
        <dbReference type="ChEBI" id="CHEBI:57540"/>
    </ligand>
</feature>